<dbReference type="OrthoDB" id="6021921at2"/>
<evidence type="ECO:0000256" key="2">
    <source>
        <dbReference type="SAM" id="SignalP"/>
    </source>
</evidence>
<name>A0A2A8CYW8_9BACT</name>
<keyword evidence="4" id="KW-1185">Reference proteome</keyword>
<accession>A0A2A8CYW8</accession>
<dbReference type="PANTHER" id="PTHR34387:SF2">
    <property type="entry name" value="SLR1258 PROTEIN"/>
    <property type="match status" value="1"/>
</dbReference>
<dbReference type="EMBL" id="PDEQ01000003">
    <property type="protein sequence ID" value="PEN13919.1"/>
    <property type="molecule type" value="Genomic_DNA"/>
</dbReference>
<gene>
    <name evidence="3" type="ORF">CRI94_07635</name>
</gene>
<evidence type="ECO:0000313" key="4">
    <source>
        <dbReference type="Proteomes" id="UP000220102"/>
    </source>
</evidence>
<dbReference type="InterPro" id="IPR007497">
    <property type="entry name" value="SIMPL/DUF541"/>
</dbReference>
<comment type="caution">
    <text evidence="3">The sequence shown here is derived from an EMBL/GenBank/DDBJ whole genome shotgun (WGS) entry which is preliminary data.</text>
</comment>
<evidence type="ECO:0000313" key="3">
    <source>
        <dbReference type="EMBL" id="PEN13919.1"/>
    </source>
</evidence>
<dbReference type="AlphaFoldDB" id="A0A2A8CYW8"/>
<evidence type="ECO:0000256" key="1">
    <source>
        <dbReference type="SAM" id="MobiDB-lite"/>
    </source>
</evidence>
<dbReference type="PANTHER" id="PTHR34387">
    <property type="entry name" value="SLR1258 PROTEIN"/>
    <property type="match status" value="1"/>
</dbReference>
<organism evidence="3 4">
    <name type="scientific">Longibacter salinarum</name>
    <dbReference type="NCBI Taxonomy" id="1850348"/>
    <lineage>
        <taxon>Bacteria</taxon>
        <taxon>Pseudomonadati</taxon>
        <taxon>Rhodothermota</taxon>
        <taxon>Rhodothermia</taxon>
        <taxon>Rhodothermales</taxon>
        <taxon>Salisaetaceae</taxon>
        <taxon>Longibacter</taxon>
    </lineage>
</organism>
<feature type="chain" id="PRO_5011998466" evidence="2">
    <location>
        <begin position="25"/>
        <end position="245"/>
    </location>
</feature>
<protein>
    <submittedName>
        <fullName evidence="3">SIMPL domain-containing protein</fullName>
    </submittedName>
</protein>
<dbReference type="Proteomes" id="UP000220102">
    <property type="component" value="Unassembled WGS sequence"/>
</dbReference>
<keyword evidence="2" id="KW-0732">Signal</keyword>
<feature type="compositionally biased region" description="Polar residues" evidence="1">
    <location>
        <begin position="27"/>
        <end position="38"/>
    </location>
</feature>
<reference evidence="3 4" key="1">
    <citation type="submission" date="2017-10" db="EMBL/GenBank/DDBJ databases">
        <title>Draft genome of Longibacter Salinarum.</title>
        <authorList>
            <person name="Goh K.M."/>
            <person name="Shamsir M.S."/>
            <person name="Lim S.W."/>
        </authorList>
    </citation>
    <scope>NUCLEOTIDE SEQUENCE [LARGE SCALE GENOMIC DNA]</scope>
    <source>
        <strain evidence="3 4">KCTC 52045</strain>
    </source>
</reference>
<feature type="signal peptide" evidence="2">
    <location>
        <begin position="1"/>
        <end position="24"/>
    </location>
</feature>
<sequence>MRLQSLRFLTLIALFLALPLTAMAQTDASASTDRTVTVSGEGEASAEPDKATVRFAVVSRAKEAEDARTANADAARNAMNAVRSLEIDEADIQMESLTLQPRRQYNRQTGETEELGYEATRRVRVELSDLEKLPALIADVVEQGANRLDGVQYDLEDRSAVRNEALQKAAESAREKAELLASTLGASLGPVHQIREQQYSGPQPRFDVQMEAMAMKSGEDSGEPEAFAAGRISVEATVQVTFLLQ</sequence>
<dbReference type="Gene3D" id="3.30.70.2970">
    <property type="entry name" value="Protein of unknown function (DUF541), domain 2"/>
    <property type="match status" value="1"/>
</dbReference>
<dbReference type="Pfam" id="PF04402">
    <property type="entry name" value="SIMPL"/>
    <property type="match status" value="1"/>
</dbReference>
<dbReference type="Gene3D" id="3.30.110.170">
    <property type="entry name" value="Protein of unknown function (DUF541), domain 1"/>
    <property type="match status" value="1"/>
</dbReference>
<dbReference type="RefSeq" id="WP_098075081.1">
    <property type="nucleotide sequence ID" value="NZ_PDEQ01000003.1"/>
</dbReference>
<proteinExistence type="predicted"/>
<dbReference type="InterPro" id="IPR052022">
    <property type="entry name" value="26kDa_periplasmic_antigen"/>
</dbReference>
<dbReference type="GO" id="GO:0006974">
    <property type="term" value="P:DNA damage response"/>
    <property type="evidence" value="ECO:0007669"/>
    <property type="project" value="TreeGrafter"/>
</dbReference>
<feature type="region of interest" description="Disordered" evidence="1">
    <location>
        <begin position="27"/>
        <end position="47"/>
    </location>
</feature>